<evidence type="ECO:0000313" key="4">
    <source>
        <dbReference type="Proteomes" id="UP000011991"/>
    </source>
</evidence>
<keyword evidence="2" id="KW-0812">Transmembrane</keyword>
<feature type="transmembrane region" description="Helical" evidence="2">
    <location>
        <begin position="123"/>
        <end position="141"/>
    </location>
</feature>
<dbReference type="EMBL" id="ANOG01000796">
    <property type="protein sequence ID" value="EMI17465.1"/>
    <property type="molecule type" value="Genomic_DNA"/>
</dbReference>
<gene>
    <name evidence="3" type="ORF">RMSM_05608</name>
</gene>
<reference evidence="3 4" key="1">
    <citation type="journal article" date="2013" name="Mar. Genomics">
        <title>Expression of sulfatases in Rhodopirellula baltica and the diversity of sulfatases in the genus Rhodopirellula.</title>
        <authorList>
            <person name="Wegner C.E."/>
            <person name="Richter-Heitmann T."/>
            <person name="Klindworth A."/>
            <person name="Klockow C."/>
            <person name="Richter M."/>
            <person name="Achstetter T."/>
            <person name="Glockner F.O."/>
            <person name="Harder J."/>
        </authorList>
    </citation>
    <scope>NUCLEOTIDE SEQUENCE [LARGE SCALE GENOMIC DNA]</scope>
    <source>
        <strain evidence="3 4">SM1</strain>
    </source>
</reference>
<organism evidence="3 4">
    <name type="scientific">Rhodopirellula maiorica SM1</name>
    <dbReference type="NCBI Taxonomy" id="1265738"/>
    <lineage>
        <taxon>Bacteria</taxon>
        <taxon>Pseudomonadati</taxon>
        <taxon>Planctomycetota</taxon>
        <taxon>Planctomycetia</taxon>
        <taxon>Pirellulales</taxon>
        <taxon>Pirellulaceae</taxon>
        <taxon>Novipirellula</taxon>
    </lineage>
</organism>
<feature type="region of interest" description="Disordered" evidence="1">
    <location>
        <begin position="227"/>
        <end position="263"/>
    </location>
</feature>
<feature type="transmembrane region" description="Helical" evidence="2">
    <location>
        <begin position="12"/>
        <end position="33"/>
    </location>
</feature>
<dbReference type="Proteomes" id="UP000011991">
    <property type="component" value="Unassembled WGS sequence"/>
</dbReference>
<feature type="transmembrane region" description="Helical" evidence="2">
    <location>
        <begin position="84"/>
        <end position="103"/>
    </location>
</feature>
<feature type="compositionally biased region" description="Acidic residues" evidence="1">
    <location>
        <begin position="254"/>
        <end position="263"/>
    </location>
</feature>
<accession>M5RDK5</accession>
<dbReference type="RefSeq" id="WP_008703668.1">
    <property type="nucleotide sequence ID" value="NZ_ANOG01000796.1"/>
</dbReference>
<feature type="transmembrane region" description="Helical" evidence="2">
    <location>
        <begin position="205"/>
        <end position="224"/>
    </location>
</feature>
<proteinExistence type="predicted"/>
<comment type="caution">
    <text evidence="3">The sequence shown here is derived from an EMBL/GenBank/DDBJ whole genome shotgun (WGS) entry which is preliminary data.</text>
</comment>
<sequence length="263" mass="29693">MDASEKQHRWFARIGLAFVVCWFIGDVGLTWSTHVMHQSKMKRDADRMRAASFDVLRNRAERYGGGQEGQLLPAMTSLRDLARVPLRIAGVVGLVIFFAYANVRVWLNKKESSFVPDPLMGGISRVGLFLAVLLFATSVVYGQSRTSMKAVDRVFSIEERRKDLELRTVRIPQSHPNHGTTTYGRERRGKTTMAQIDEKSRRRILVIRLFSGALAIIGFASLVMGSRPKRKEPTHHKRKLPDILEMPFSKEPSSEDGEPLGDA</sequence>
<protein>
    <submittedName>
        <fullName evidence="3">Membrane protein</fullName>
    </submittedName>
</protein>
<feature type="compositionally biased region" description="Basic residues" evidence="1">
    <location>
        <begin position="227"/>
        <end position="239"/>
    </location>
</feature>
<keyword evidence="2" id="KW-0472">Membrane</keyword>
<evidence type="ECO:0000256" key="2">
    <source>
        <dbReference type="SAM" id="Phobius"/>
    </source>
</evidence>
<evidence type="ECO:0000313" key="3">
    <source>
        <dbReference type="EMBL" id="EMI17465.1"/>
    </source>
</evidence>
<dbReference type="AlphaFoldDB" id="M5RDK5"/>
<keyword evidence="2" id="KW-1133">Transmembrane helix</keyword>
<evidence type="ECO:0000256" key="1">
    <source>
        <dbReference type="SAM" id="MobiDB-lite"/>
    </source>
</evidence>
<keyword evidence="4" id="KW-1185">Reference proteome</keyword>
<dbReference type="PATRIC" id="fig|1265738.3.peg.5611"/>
<name>M5RDK5_9BACT</name>